<keyword evidence="2" id="KW-0238">DNA-binding</keyword>
<dbReference type="InterPro" id="IPR036390">
    <property type="entry name" value="WH_DNA-bd_sf"/>
</dbReference>
<feature type="domain" description="HTH marR-type" evidence="4">
    <location>
        <begin position="29"/>
        <end position="163"/>
    </location>
</feature>
<evidence type="ECO:0000256" key="3">
    <source>
        <dbReference type="ARBA" id="ARBA00023163"/>
    </source>
</evidence>
<dbReference type="EMBL" id="AP018586">
    <property type="protein sequence ID" value="BBD93540.1"/>
    <property type="molecule type" value="Genomic_DNA"/>
</dbReference>
<dbReference type="Proteomes" id="UP000274772">
    <property type="component" value="Chromosome"/>
</dbReference>
<dbReference type="InterPro" id="IPR023187">
    <property type="entry name" value="Tscrpt_reg_MarR-type_CS"/>
</dbReference>
<dbReference type="InterPro" id="IPR036388">
    <property type="entry name" value="WH-like_DNA-bd_sf"/>
</dbReference>
<name>A0ABN5W645_9STAP</name>
<reference evidence="5 6" key="1">
    <citation type="submission" date="2018-05" db="EMBL/GenBank/DDBJ databases">
        <title>Complete genome sequencing of three human clinical isolates of Staphylococcus caprae reveals virulence factors similar to those of S. epidermidis and S. capitis.</title>
        <authorList>
            <person name="Watanabe S."/>
            <person name="Cui L."/>
        </authorList>
    </citation>
    <scope>NUCLEOTIDE SEQUENCE [LARGE SCALE GENOMIC DNA]</scope>
    <source>
        <strain evidence="5 6">JMUB590</strain>
    </source>
</reference>
<keyword evidence="6" id="KW-1185">Reference proteome</keyword>
<keyword evidence="3" id="KW-0804">Transcription</keyword>
<dbReference type="PROSITE" id="PS01117">
    <property type="entry name" value="HTH_MARR_1"/>
    <property type="match status" value="1"/>
</dbReference>
<evidence type="ECO:0000256" key="1">
    <source>
        <dbReference type="ARBA" id="ARBA00023015"/>
    </source>
</evidence>
<accession>A0ABN5W645</accession>
<protein>
    <submittedName>
        <fullName evidence="5">MarR family transcriptional regulator</fullName>
    </submittedName>
</protein>
<keyword evidence="1" id="KW-0805">Transcription regulation</keyword>
<proteinExistence type="predicted"/>
<evidence type="ECO:0000259" key="4">
    <source>
        <dbReference type="PROSITE" id="PS50995"/>
    </source>
</evidence>
<dbReference type="Gene3D" id="1.10.10.10">
    <property type="entry name" value="Winged helix-like DNA-binding domain superfamily/Winged helix DNA-binding domain"/>
    <property type="match status" value="1"/>
</dbReference>
<dbReference type="PANTHER" id="PTHR42756">
    <property type="entry name" value="TRANSCRIPTIONAL REGULATOR, MARR"/>
    <property type="match status" value="1"/>
</dbReference>
<gene>
    <name evidence="5" type="ORF">JMUB590_2503</name>
</gene>
<dbReference type="PROSITE" id="PS50995">
    <property type="entry name" value="HTH_MARR_2"/>
    <property type="match status" value="1"/>
</dbReference>
<evidence type="ECO:0000313" key="5">
    <source>
        <dbReference type="EMBL" id="BBD93540.1"/>
    </source>
</evidence>
<organism evidence="5 6">
    <name type="scientific">Staphylococcus caprae</name>
    <dbReference type="NCBI Taxonomy" id="29380"/>
    <lineage>
        <taxon>Bacteria</taxon>
        <taxon>Bacillati</taxon>
        <taxon>Bacillota</taxon>
        <taxon>Bacilli</taxon>
        <taxon>Bacillales</taxon>
        <taxon>Staphylococcaceae</taxon>
        <taxon>Staphylococcus</taxon>
    </lineage>
</organism>
<dbReference type="Pfam" id="PF01047">
    <property type="entry name" value="MarR"/>
    <property type="match status" value="1"/>
</dbReference>
<dbReference type="RefSeq" id="WP_126502012.1">
    <property type="nucleotide sequence ID" value="NZ_AP018586.1"/>
</dbReference>
<evidence type="ECO:0000313" key="6">
    <source>
        <dbReference type="Proteomes" id="UP000274772"/>
    </source>
</evidence>
<dbReference type="SMART" id="SM00347">
    <property type="entry name" value="HTH_MARR"/>
    <property type="match status" value="1"/>
</dbReference>
<sequence>MNEFYLIDSPTYKKLEWLKKKYFNLDIISVLLYLEVNKTYKLMKNNYDSFIENYGLTEAKFSILMLLLYEENLTLSPSELSKKIGNKKSTITGIIKGLERQGLVRRVNISNDKRTSYVQMTELGYSKLNEFLPYNYDFVSNVFSDFDEQEKEMFFHLMNKLRNNIERDGEDE</sequence>
<dbReference type="InterPro" id="IPR000835">
    <property type="entry name" value="HTH_MarR-typ"/>
</dbReference>
<dbReference type="PANTHER" id="PTHR42756:SF1">
    <property type="entry name" value="TRANSCRIPTIONAL REPRESSOR OF EMRAB OPERON"/>
    <property type="match status" value="1"/>
</dbReference>
<evidence type="ECO:0000256" key="2">
    <source>
        <dbReference type="ARBA" id="ARBA00023125"/>
    </source>
</evidence>
<dbReference type="SUPFAM" id="SSF46785">
    <property type="entry name" value="Winged helix' DNA-binding domain"/>
    <property type="match status" value="1"/>
</dbReference>
<dbReference type="PRINTS" id="PR00598">
    <property type="entry name" value="HTHMARR"/>
</dbReference>